<protein>
    <submittedName>
        <fullName evidence="4">G2H3</fullName>
        <ecNumber evidence="4">2.3.2.26</ecNumber>
    </submittedName>
</protein>
<comment type="caution">
    <text evidence="4">The sequence shown here is derived from an EMBL/GenBank/DDBJ whole genome shotgun (WGS) entry which is preliminary data.</text>
</comment>
<gene>
    <name evidence="4" type="ORF">MEDL_35301</name>
</gene>
<name>A0A8S3SSY4_MYTED</name>
<keyword evidence="4" id="KW-0808">Transferase</keyword>
<dbReference type="InterPro" id="IPR000569">
    <property type="entry name" value="HECT_dom"/>
</dbReference>
<evidence type="ECO:0000256" key="1">
    <source>
        <dbReference type="ARBA" id="ARBA00022786"/>
    </source>
</evidence>
<dbReference type="EC" id="2.3.2.26" evidence="4"/>
<dbReference type="PROSITE" id="PS50237">
    <property type="entry name" value="HECT"/>
    <property type="match status" value="1"/>
</dbReference>
<organism evidence="4 5">
    <name type="scientific">Mytilus edulis</name>
    <name type="common">Blue mussel</name>
    <dbReference type="NCBI Taxonomy" id="6550"/>
    <lineage>
        <taxon>Eukaryota</taxon>
        <taxon>Metazoa</taxon>
        <taxon>Spiralia</taxon>
        <taxon>Lophotrochozoa</taxon>
        <taxon>Mollusca</taxon>
        <taxon>Bivalvia</taxon>
        <taxon>Autobranchia</taxon>
        <taxon>Pteriomorphia</taxon>
        <taxon>Mytilida</taxon>
        <taxon>Mytiloidea</taxon>
        <taxon>Mytilidae</taxon>
        <taxon>Mytilinae</taxon>
        <taxon>Mytilus</taxon>
    </lineage>
</organism>
<evidence type="ECO:0000313" key="4">
    <source>
        <dbReference type="EMBL" id="CAG2221928.1"/>
    </source>
</evidence>
<comment type="caution">
    <text evidence="2">Lacks conserved residue(s) required for the propagation of feature annotation.</text>
</comment>
<dbReference type="GO" id="GO:0061630">
    <property type="term" value="F:ubiquitin protein ligase activity"/>
    <property type="evidence" value="ECO:0007669"/>
    <property type="project" value="UniProtKB-EC"/>
</dbReference>
<evidence type="ECO:0000313" key="5">
    <source>
        <dbReference type="Proteomes" id="UP000683360"/>
    </source>
</evidence>
<keyword evidence="1 2" id="KW-0833">Ubl conjugation pathway</keyword>
<sequence length="272" mass="31784">MEGINNNQLDGTSSSASLTELLKGLQQKVNRDDKQEIIVSRRNVLRSAFNALKRHYFDMRCKLYVKFSGEMGDDHGGPRREFFRLAIQELAKSSLFEGEGEYKFFSHNIQKLEENEYLLAGRLLKEIRTNGERDAFLNDHGEWLLDQGYNGAWRLKIEDKDKVVNSLMKQLLFYRTSAEIAHLYDIKWSVIGSNRRAEEEDSIYCWEIFLQDIDEKEVDVSFEELLIFVTGADQIPPAGFSNNIEIFFMIMTMMVDYHLHQHVHCHCLFHEA</sequence>
<dbReference type="Gene3D" id="3.90.1750.10">
    <property type="entry name" value="Hect, E3 ligase catalytic domains"/>
    <property type="match status" value="1"/>
</dbReference>
<evidence type="ECO:0000256" key="2">
    <source>
        <dbReference type="PROSITE-ProRule" id="PRU00104"/>
    </source>
</evidence>
<evidence type="ECO:0000259" key="3">
    <source>
        <dbReference type="PROSITE" id="PS50237"/>
    </source>
</evidence>
<reference evidence="4" key="1">
    <citation type="submission" date="2021-03" db="EMBL/GenBank/DDBJ databases">
        <authorList>
            <person name="Bekaert M."/>
        </authorList>
    </citation>
    <scope>NUCLEOTIDE SEQUENCE</scope>
</reference>
<accession>A0A8S3SSY4</accession>
<proteinExistence type="predicted"/>
<feature type="domain" description="HECT" evidence="3">
    <location>
        <begin position="55"/>
        <end position="90"/>
    </location>
</feature>
<dbReference type="AlphaFoldDB" id="A0A8S3SSY4"/>
<dbReference type="OrthoDB" id="6137715at2759"/>
<keyword evidence="4" id="KW-0012">Acyltransferase</keyword>
<dbReference type="SUPFAM" id="SSF56204">
    <property type="entry name" value="Hect, E3 ligase catalytic domain"/>
    <property type="match status" value="1"/>
</dbReference>
<keyword evidence="5" id="KW-1185">Reference proteome</keyword>
<dbReference type="EMBL" id="CAJPWZ010001707">
    <property type="protein sequence ID" value="CAG2221928.1"/>
    <property type="molecule type" value="Genomic_DNA"/>
</dbReference>
<dbReference type="Proteomes" id="UP000683360">
    <property type="component" value="Unassembled WGS sequence"/>
</dbReference>
<dbReference type="InterPro" id="IPR035983">
    <property type="entry name" value="Hect_E3_ubiquitin_ligase"/>
</dbReference>